<evidence type="ECO:0000313" key="3">
    <source>
        <dbReference type="Proteomes" id="UP000216033"/>
    </source>
</evidence>
<dbReference type="EMBL" id="NDFP01000006">
    <property type="protein sequence ID" value="PAL26021.1"/>
    <property type="molecule type" value="Genomic_DNA"/>
</dbReference>
<keyword evidence="3" id="KW-1185">Reference proteome</keyword>
<protein>
    <submittedName>
        <fullName evidence="2">Uncharacterized protein</fullName>
    </submittedName>
</protein>
<sequence>MRGTSDGATGRVARKRGNALRHRAALPVNRRLLWGSEGKTLAPPADGPTDEKPGAMRNCFGFR</sequence>
<gene>
    <name evidence="2" type="ORF">B9K05_07910</name>
</gene>
<evidence type="ECO:0000256" key="1">
    <source>
        <dbReference type="SAM" id="MobiDB-lite"/>
    </source>
</evidence>
<name>A0A270BMV5_9PROT</name>
<accession>A0A270BMV5</accession>
<evidence type="ECO:0000313" key="2">
    <source>
        <dbReference type="EMBL" id="PAL26021.1"/>
    </source>
</evidence>
<organism evidence="2 3">
    <name type="scientific">Acetobacter syzygii</name>
    <dbReference type="NCBI Taxonomy" id="146476"/>
    <lineage>
        <taxon>Bacteria</taxon>
        <taxon>Pseudomonadati</taxon>
        <taxon>Pseudomonadota</taxon>
        <taxon>Alphaproteobacteria</taxon>
        <taxon>Acetobacterales</taxon>
        <taxon>Acetobacteraceae</taxon>
        <taxon>Acetobacter</taxon>
    </lineage>
</organism>
<dbReference type="Proteomes" id="UP000216033">
    <property type="component" value="Unassembled WGS sequence"/>
</dbReference>
<reference evidence="2 3" key="1">
    <citation type="submission" date="2017-04" db="EMBL/GenBank/DDBJ databases">
        <title>Kefir bacterial isolates.</title>
        <authorList>
            <person name="Kim Y."/>
            <person name="Blasche S."/>
            <person name="Patil K.R."/>
        </authorList>
    </citation>
    <scope>NUCLEOTIDE SEQUENCE [LARGE SCALE GENOMIC DNA]</scope>
    <source>
        <strain evidence="2 3">KR-2</strain>
    </source>
</reference>
<comment type="caution">
    <text evidence="2">The sequence shown here is derived from an EMBL/GenBank/DDBJ whole genome shotgun (WGS) entry which is preliminary data.</text>
</comment>
<proteinExistence type="predicted"/>
<feature type="region of interest" description="Disordered" evidence="1">
    <location>
        <begin position="37"/>
        <end position="63"/>
    </location>
</feature>
<dbReference type="AlphaFoldDB" id="A0A270BMV5"/>